<organism evidence="1 2">
    <name type="scientific">Mytilus galloprovincialis</name>
    <name type="common">Mediterranean mussel</name>
    <dbReference type="NCBI Taxonomy" id="29158"/>
    <lineage>
        <taxon>Eukaryota</taxon>
        <taxon>Metazoa</taxon>
        <taxon>Spiralia</taxon>
        <taxon>Lophotrochozoa</taxon>
        <taxon>Mollusca</taxon>
        <taxon>Bivalvia</taxon>
        <taxon>Autobranchia</taxon>
        <taxon>Pteriomorphia</taxon>
        <taxon>Mytilida</taxon>
        <taxon>Mytiloidea</taxon>
        <taxon>Mytilidae</taxon>
        <taxon>Mytilinae</taxon>
        <taxon>Mytilus</taxon>
    </lineage>
</organism>
<dbReference type="EMBL" id="UYJE01008548">
    <property type="protein sequence ID" value="VDI64756.1"/>
    <property type="molecule type" value="Genomic_DNA"/>
</dbReference>
<evidence type="ECO:0000313" key="2">
    <source>
        <dbReference type="Proteomes" id="UP000596742"/>
    </source>
</evidence>
<comment type="caution">
    <text evidence="1">The sequence shown here is derived from an EMBL/GenBank/DDBJ whole genome shotgun (WGS) entry which is preliminary data.</text>
</comment>
<proteinExistence type="predicted"/>
<dbReference type="Proteomes" id="UP000596742">
    <property type="component" value="Unassembled WGS sequence"/>
</dbReference>
<evidence type="ECO:0000313" key="1">
    <source>
        <dbReference type="EMBL" id="VDI64756.1"/>
    </source>
</evidence>
<keyword evidence="2" id="KW-1185">Reference proteome</keyword>
<protein>
    <submittedName>
        <fullName evidence="1">Uncharacterized protein</fullName>
    </submittedName>
</protein>
<accession>A0A8B6GK14</accession>
<sequence>MKLIKDKMKIMESSMSKKAEKMDEIETETKTLTETMLDKQLQIETRINDSYQEIVDNFKTLVNNV</sequence>
<gene>
    <name evidence="1" type="ORF">MGAL_10B002800</name>
</gene>
<name>A0A8B6GK14_MYTGA</name>
<reference evidence="1" key="1">
    <citation type="submission" date="2018-11" db="EMBL/GenBank/DDBJ databases">
        <authorList>
            <person name="Alioto T."/>
            <person name="Alioto T."/>
        </authorList>
    </citation>
    <scope>NUCLEOTIDE SEQUENCE</scope>
</reference>
<dbReference type="AlphaFoldDB" id="A0A8B6GK14"/>